<gene>
    <name evidence="2" type="ORF">ACJDTP_21365</name>
</gene>
<keyword evidence="1" id="KW-1133">Transmembrane helix</keyword>
<comment type="caution">
    <text evidence="2">The sequence shown here is derived from an EMBL/GenBank/DDBJ whole genome shotgun (WGS) entry which is preliminary data.</text>
</comment>
<evidence type="ECO:0000256" key="1">
    <source>
        <dbReference type="SAM" id="Phobius"/>
    </source>
</evidence>
<keyword evidence="1" id="KW-0812">Transmembrane</keyword>
<evidence type="ECO:0008006" key="4">
    <source>
        <dbReference type="Google" id="ProtNLM"/>
    </source>
</evidence>
<dbReference type="EMBL" id="JBJIAB010000037">
    <property type="protein sequence ID" value="MFL0167625.1"/>
    <property type="molecule type" value="Genomic_DNA"/>
</dbReference>
<sequence>MLDQLDNIWNSCTNWLGHISNQAIGNGLIIIGSHMEEVAGVLIMVGILFWMLKNTKVFRYGCITYALGLLIELIGSVMVK</sequence>
<organism evidence="2 3">
    <name type="scientific">Candidatus Clostridium helianthi</name>
    <dbReference type="NCBI Taxonomy" id="3381660"/>
    <lineage>
        <taxon>Bacteria</taxon>
        <taxon>Bacillati</taxon>
        <taxon>Bacillota</taxon>
        <taxon>Clostridia</taxon>
        <taxon>Eubacteriales</taxon>
        <taxon>Clostridiaceae</taxon>
        <taxon>Clostridium</taxon>
    </lineage>
</organism>
<evidence type="ECO:0000313" key="3">
    <source>
        <dbReference type="Proteomes" id="UP001623600"/>
    </source>
</evidence>
<keyword evidence="3" id="KW-1185">Reference proteome</keyword>
<dbReference type="Proteomes" id="UP001623600">
    <property type="component" value="Unassembled WGS sequence"/>
</dbReference>
<feature type="transmembrane region" description="Helical" evidence="1">
    <location>
        <begin position="58"/>
        <end position="79"/>
    </location>
</feature>
<evidence type="ECO:0000313" key="2">
    <source>
        <dbReference type="EMBL" id="MFL0167625.1"/>
    </source>
</evidence>
<reference evidence="2 3" key="1">
    <citation type="submission" date="2024-11" db="EMBL/GenBank/DDBJ databases">
        <authorList>
            <person name="Heng Y.C."/>
            <person name="Lim A.C.H."/>
            <person name="Lee J.K.Y."/>
            <person name="Kittelmann S."/>
        </authorList>
    </citation>
    <scope>NUCLEOTIDE SEQUENCE [LARGE SCALE GENOMIC DNA]</scope>
    <source>
        <strain evidence="2 3">WILCCON 0112</strain>
    </source>
</reference>
<dbReference type="RefSeq" id="WP_161223748.1">
    <property type="nucleotide sequence ID" value="NZ_JBJIAB010000037.1"/>
</dbReference>
<keyword evidence="1" id="KW-0472">Membrane</keyword>
<name>A0ABW8SBX5_9CLOT</name>
<proteinExistence type="predicted"/>
<protein>
    <recommendedName>
        <fullName evidence="4">HupE / UreJ protein</fullName>
    </recommendedName>
</protein>
<feature type="transmembrane region" description="Helical" evidence="1">
    <location>
        <begin position="28"/>
        <end position="52"/>
    </location>
</feature>
<accession>A0ABW8SBX5</accession>